<comment type="similarity">
    <text evidence="2">Belongs to the SPT4 family.</text>
</comment>
<evidence type="ECO:0000256" key="4">
    <source>
        <dbReference type="ARBA" id="ARBA00023242"/>
    </source>
</evidence>
<dbReference type="GO" id="GO:0000993">
    <property type="term" value="F:RNA polymerase II complex binding"/>
    <property type="evidence" value="ECO:0007669"/>
    <property type="project" value="TreeGrafter"/>
</dbReference>
<protein>
    <recommendedName>
        <fullName evidence="5">Spt4/RpoE2 zinc finger domain-containing protein</fullName>
    </recommendedName>
</protein>
<keyword evidence="7" id="KW-1185">Reference proteome</keyword>
<comment type="subcellular location">
    <subcellularLocation>
        <location evidence="1">Nucleus</location>
    </subcellularLocation>
</comment>
<dbReference type="InterPro" id="IPR029040">
    <property type="entry name" value="RPABC4/Spt4"/>
</dbReference>
<dbReference type="GO" id="GO:0008270">
    <property type="term" value="F:zinc ion binding"/>
    <property type="evidence" value="ECO:0007669"/>
    <property type="project" value="InterPro"/>
</dbReference>
<name>A0A261AVX6_9PELO</name>
<gene>
    <name evidence="6" type="ORF">FL83_18619</name>
</gene>
<dbReference type="InterPro" id="IPR038510">
    <property type="entry name" value="Spt4_sf"/>
</dbReference>
<evidence type="ECO:0000313" key="6">
    <source>
        <dbReference type="EMBL" id="OZG01626.1"/>
    </source>
</evidence>
<feature type="domain" description="Spt4/RpoE2 zinc finger" evidence="5">
    <location>
        <begin position="12"/>
        <end position="89"/>
    </location>
</feature>
<dbReference type="EMBL" id="NIPN01000201">
    <property type="protein sequence ID" value="OZG01626.1"/>
    <property type="molecule type" value="Genomic_DNA"/>
</dbReference>
<sequence>MSASVPADLRNLRACLLCSLIKSVDAFQKDGCENCDGVLHLKGDEEKVYDCTSANYDGMIAAMSNDDSWVCKWQKMQRKVKGMYAISVSGSLPSNVVSDLKSVGIRYKPNQRDYSIQAKK</sequence>
<evidence type="ECO:0000313" key="7">
    <source>
        <dbReference type="Proteomes" id="UP000216463"/>
    </source>
</evidence>
<dbReference type="InterPro" id="IPR009287">
    <property type="entry name" value="Spt4"/>
</dbReference>
<dbReference type="InterPro" id="IPR022800">
    <property type="entry name" value="Spt4/RpoE2_Znf"/>
</dbReference>
<dbReference type="SUPFAM" id="SSF63393">
    <property type="entry name" value="RNA polymerase subunits"/>
    <property type="match status" value="1"/>
</dbReference>
<dbReference type="PANTHER" id="PTHR12882">
    <property type="entry name" value="SUPPRESSOR OF TY 4"/>
    <property type="match status" value="1"/>
</dbReference>
<dbReference type="STRING" id="1503980.A0A261AVX6"/>
<dbReference type="PIRSF" id="PIRSF025023">
    <property type="entry name" value="Spt4"/>
    <property type="match status" value="1"/>
</dbReference>
<dbReference type="FunFam" id="3.30.40.210:FF:000010">
    <property type="entry name" value="Transcription elongation factor SPT4"/>
    <property type="match status" value="1"/>
</dbReference>
<dbReference type="CDD" id="cd07973">
    <property type="entry name" value="Spt4"/>
    <property type="match status" value="1"/>
</dbReference>
<dbReference type="GO" id="GO:0140673">
    <property type="term" value="P:transcription elongation-coupled chromatin remodeling"/>
    <property type="evidence" value="ECO:0007669"/>
    <property type="project" value="InterPro"/>
</dbReference>
<evidence type="ECO:0000256" key="1">
    <source>
        <dbReference type="ARBA" id="ARBA00004123"/>
    </source>
</evidence>
<proteinExistence type="inferred from homology"/>
<dbReference type="Pfam" id="PF06093">
    <property type="entry name" value="Spt4"/>
    <property type="match status" value="1"/>
</dbReference>
<dbReference type="Gene3D" id="3.30.40.210">
    <property type="match status" value="1"/>
</dbReference>
<dbReference type="SMART" id="SM01389">
    <property type="entry name" value="Spt4"/>
    <property type="match status" value="1"/>
</dbReference>
<dbReference type="GO" id="GO:0032044">
    <property type="term" value="C:DSIF complex"/>
    <property type="evidence" value="ECO:0007669"/>
    <property type="project" value="TreeGrafter"/>
</dbReference>
<keyword evidence="4" id="KW-0539">Nucleus</keyword>
<dbReference type="AlphaFoldDB" id="A0A261AVX6"/>
<evidence type="ECO:0000256" key="2">
    <source>
        <dbReference type="ARBA" id="ARBA00010464"/>
    </source>
</evidence>
<reference evidence="6" key="1">
    <citation type="submission" date="2017-07" db="EMBL/GenBank/DDBJ databases">
        <title>Caenorhabditis latens genome sequence.</title>
        <authorList>
            <person name="Fierst J.L."/>
        </authorList>
    </citation>
    <scope>NUCLEOTIDE SEQUENCE [LARGE SCALE GENOMIC DNA]</scope>
    <source>
        <strain evidence="6">PX534</strain>
    </source>
</reference>
<feature type="non-terminal residue" evidence="6">
    <location>
        <position position="1"/>
    </location>
</feature>
<comment type="caution">
    <text evidence="6">The sequence shown here is derived from an EMBL/GenBank/DDBJ whole genome shotgun (WGS) entry which is preliminary data.</text>
</comment>
<keyword evidence="3" id="KW-0804">Transcription</keyword>
<dbReference type="GO" id="GO:0006355">
    <property type="term" value="P:regulation of DNA-templated transcription"/>
    <property type="evidence" value="ECO:0007669"/>
    <property type="project" value="InterPro"/>
</dbReference>
<accession>A0A261AVX6</accession>
<organism evidence="6 7">
    <name type="scientific">Caenorhabditis latens</name>
    <dbReference type="NCBI Taxonomy" id="1503980"/>
    <lineage>
        <taxon>Eukaryota</taxon>
        <taxon>Metazoa</taxon>
        <taxon>Ecdysozoa</taxon>
        <taxon>Nematoda</taxon>
        <taxon>Chromadorea</taxon>
        <taxon>Rhabditida</taxon>
        <taxon>Rhabditina</taxon>
        <taxon>Rhabditomorpha</taxon>
        <taxon>Rhabditoidea</taxon>
        <taxon>Rhabditidae</taxon>
        <taxon>Peloderinae</taxon>
        <taxon>Caenorhabditis</taxon>
    </lineage>
</organism>
<evidence type="ECO:0000256" key="3">
    <source>
        <dbReference type="ARBA" id="ARBA00023163"/>
    </source>
</evidence>
<dbReference type="Proteomes" id="UP000216463">
    <property type="component" value="Unassembled WGS sequence"/>
</dbReference>
<evidence type="ECO:0000259" key="5">
    <source>
        <dbReference type="SMART" id="SM01389"/>
    </source>
</evidence>
<dbReference type="PANTHER" id="PTHR12882:SF1">
    <property type="entry name" value="TRANSCRIPTION ELONGATION FACTOR SPT4"/>
    <property type="match status" value="1"/>
</dbReference>